<feature type="transmembrane region" description="Helical" evidence="7">
    <location>
        <begin position="355"/>
        <end position="374"/>
    </location>
</feature>
<keyword evidence="4 7" id="KW-1133">Transmembrane helix</keyword>
<feature type="transmembrane region" description="Helical" evidence="7">
    <location>
        <begin position="293"/>
        <end position="312"/>
    </location>
</feature>
<dbReference type="InterPro" id="IPR050833">
    <property type="entry name" value="Poly_Biosynth_Transport"/>
</dbReference>
<comment type="subcellular location">
    <subcellularLocation>
        <location evidence="1">Cell membrane</location>
        <topology evidence="1">Multi-pass membrane protein</topology>
    </subcellularLocation>
</comment>
<sequence length="467" mass="53026">MKLKVVLSFAIGPVGAAFLGFVTLPLMTWLYSPEDIGRFGMLNVAISFSVLIYCLGLDQAYVRQYHESEDKAKLLKISVIPGLLLILLTAAVFFIKPGYLSSLLFGVDSAEIGFLSIFIIIISFSLRFLSLVLRMEGRGGYFSLSQLIPKLVVIGCFLFFYFFWEKHDFPQLLWANLFGFLSTLLVILLITKKDWIAAISSKIDYQKLKDMFFFGFPLIWGGIAFWGVTAMDRVFLRSLSTFEQLAIFSVAISFANAASIIQNIFSTLWAPMVYKISNDDEESIKLVNKASQYILLVVVTVFCIAGLFSWLVDFFIPTTYADVKFILLACLGYPLLYTLSETTVVGIGISKKTSYSMLASVLALGINLVLNYVMVPKFGAAGAAVSTCLTFWFFLVFRTEFSILSWKKMPRLDLYFFTFLCVFGSMVEALWGRNYSMYLKYYWVVVLMLFFFKKRDLLVNLMKRKAL</sequence>
<accession>A0A346NT29</accession>
<keyword evidence="3 7" id="KW-0812">Transmembrane</keyword>
<feature type="transmembrane region" description="Helical" evidence="7">
    <location>
        <begin position="147"/>
        <end position="164"/>
    </location>
</feature>
<feature type="transmembrane region" description="Helical" evidence="7">
    <location>
        <begin position="211"/>
        <end position="228"/>
    </location>
</feature>
<evidence type="ECO:0000256" key="3">
    <source>
        <dbReference type="ARBA" id="ARBA00022692"/>
    </source>
</evidence>
<feature type="transmembrane region" description="Helical" evidence="7">
    <location>
        <begin position="115"/>
        <end position="135"/>
    </location>
</feature>
<evidence type="ECO:0000256" key="6">
    <source>
        <dbReference type="ARBA" id="ARBA00049738"/>
    </source>
</evidence>
<dbReference type="RefSeq" id="WP_260841233.1">
    <property type="nucleotide sequence ID" value="NZ_JAODOT010000001.1"/>
</dbReference>
<protein>
    <recommendedName>
        <fullName evidence="6">Putative O-antigen transporter</fullName>
    </recommendedName>
</protein>
<feature type="transmembrane region" description="Helical" evidence="7">
    <location>
        <begin position="412"/>
        <end position="431"/>
    </location>
</feature>
<dbReference type="EMBL" id="MF687354">
    <property type="protein sequence ID" value="AXR70422.1"/>
    <property type="molecule type" value="Genomic_DNA"/>
</dbReference>
<feature type="transmembrane region" description="Helical" evidence="7">
    <location>
        <begin position="380"/>
        <end position="400"/>
    </location>
</feature>
<keyword evidence="2" id="KW-1003">Cell membrane</keyword>
<feature type="transmembrane region" description="Helical" evidence="7">
    <location>
        <begin position="39"/>
        <end position="62"/>
    </location>
</feature>
<evidence type="ECO:0000256" key="4">
    <source>
        <dbReference type="ARBA" id="ARBA00022989"/>
    </source>
</evidence>
<dbReference type="Pfam" id="PF01943">
    <property type="entry name" value="Polysacc_synt"/>
    <property type="match status" value="1"/>
</dbReference>
<dbReference type="PANTHER" id="PTHR30250">
    <property type="entry name" value="PST FAMILY PREDICTED COLANIC ACID TRANSPORTER"/>
    <property type="match status" value="1"/>
</dbReference>
<dbReference type="GO" id="GO:0005886">
    <property type="term" value="C:plasma membrane"/>
    <property type="evidence" value="ECO:0007669"/>
    <property type="project" value="UniProtKB-SubCell"/>
</dbReference>
<feature type="transmembrane region" description="Helical" evidence="7">
    <location>
        <begin position="74"/>
        <end position="95"/>
    </location>
</feature>
<feature type="transmembrane region" description="Helical" evidence="7">
    <location>
        <begin position="170"/>
        <end position="190"/>
    </location>
</feature>
<gene>
    <name evidence="8" type="primary">wzx</name>
</gene>
<dbReference type="AlphaFoldDB" id="A0A346NT29"/>
<feature type="transmembrane region" description="Helical" evidence="7">
    <location>
        <begin position="324"/>
        <end position="348"/>
    </location>
</feature>
<evidence type="ECO:0000313" key="8">
    <source>
        <dbReference type="EMBL" id="AXR70422.1"/>
    </source>
</evidence>
<evidence type="ECO:0000256" key="5">
    <source>
        <dbReference type="ARBA" id="ARBA00023136"/>
    </source>
</evidence>
<dbReference type="InterPro" id="IPR002797">
    <property type="entry name" value="Polysacc_synth"/>
</dbReference>
<proteinExistence type="predicted"/>
<evidence type="ECO:0000256" key="2">
    <source>
        <dbReference type="ARBA" id="ARBA00022475"/>
    </source>
</evidence>
<organism evidence="8">
    <name type="scientific">Klebsiella aerogenes</name>
    <name type="common">Enterobacter aerogenes</name>
    <dbReference type="NCBI Taxonomy" id="548"/>
    <lineage>
        <taxon>Bacteria</taxon>
        <taxon>Pseudomonadati</taxon>
        <taxon>Pseudomonadota</taxon>
        <taxon>Gammaproteobacteria</taxon>
        <taxon>Enterobacterales</taxon>
        <taxon>Enterobacteriaceae</taxon>
        <taxon>Klebsiella/Raoultella group</taxon>
        <taxon>Klebsiella</taxon>
    </lineage>
</organism>
<dbReference type="PANTHER" id="PTHR30250:SF11">
    <property type="entry name" value="O-ANTIGEN TRANSPORTER-RELATED"/>
    <property type="match status" value="1"/>
</dbReference>
<feature type="transmembrane region" description="Helical" evidence="7">
    <location>
        <begin position="7"/>
        <end position="27"/>
    </location>
</feature>
<feature type="transmembrane region" description="Helical" evidence="7">
    <location>
        <begin position="248"/>
        <end position="272"/>
    </location>
</feature>
<keyword evidence="5 7" id="KW-0472">Membrane</keyword>
<reference evidence="8" key="1">
    <citation type="journal article" date="2018" name="Front. Microbiol.">
        <title>Establishment of a Molecular Serotyping Scheme and a Multiplexed Luminex-Based Array for Enterobacter aerogenes.</title>
        <authorList>
            <person name="Guo X."/>
            <person name="Wang M."/>
            <person name="Wang L."/>
            <person name="Wang Y."/>
            <person name="Chen T."/>
            <person name="Wu P."/>
            <person name="Chen M."/>
            <person name="Liu B."/>
            <person name="Feng L."/>
        </authorList>
    </citation>
    <scope>NUCLEOTIDE SEQUENCE</scope>
    <source>
        <strain evidence="8">G5306</strain>
    </source>
</reference>
<evidence type="ECO:0000256" key="1">
    <source>
        <dbReference type="ARBA" id="ARBA00004651"/>
    </source>
</evidence>
<feature type="transmembrane region" description="Helical" evidence="7">
    <location>
        <begin position="437"/>
        <end position="453"/>
    </location>
</feature>
<name>A0A346NT29_KLEAE</name>
<evidence type="ECO:0000256" key="7">
    <source>
        <dbReference type="SAM" id="Phobius"/>
    </source>
</evidence>